<dbReference type="CDD" id="cd11060">
    <property type="entry name" value="CYP57A1-like"/>
    <property type="match status" value="1"/>
</dbReference>
<evidence type="ECO:0000256" key="1">
    <source>
        <dbReference type="ARBA" id="ARBA00001971"/>
    </source>
</evidence>
<dbReference type="InterPro" id="IPR050121">
    <property type="entry name" value="Cytochrome_P450_monoxygenase"/>
</dbReference>
<name>A0AA39XHL5_9PEZI</name>
<dbReference type="GO" id="GO:0005506">
    <property type="term" value="F:iron ion binding"/>
    <property type="evidence" value="ECO:0007669"/>
    <property type="project" value="InterPro"/>
</dbReference>
<comment type="cofactor">
    <cofactor evidence="1 8">
        <name>heme</name>
        <dbReference type="ChEBI" id="CHEBI:30413"/>
    </cofactor>
</comment>
<dbReference type="PANTHER" id="PTHR24305:SF77">
    <property type="entry name" value="CYTOCHROME P450 MONOOXYGENASE"/>
    <property type="match status" value="1"/>
</dbReference>
<organism evidence="10 11">
    <name type="scientific">Immersiella caudata</name>
    <dbReference type="NCBI Taxonomy" id="314043"/>
    <lineage>
        <taxon>Eukaryota</taxon>
        <taxon>Fungi</taxon>
        <taxon>Dikarya</taxon>
        <taxon>Ascomycota</taxon>
        <taxon>Pezizomycotina</taxon>
        <taxon>Sordariomycetes</taxon>
        <taxon>Sordariomycetidae</taxon>
        <taxon>Sordariales</taxon>
        <taxon>Lasiosphaeriaceae</taxon>
        <taxon>Immersiella</taxon>
    </lineage>
</organism>
<dbReference type="GO" id="GO:0004497">
    <property type="term" value="F:monooxygenase activity"/>
    <property type="evidence" value="ECO:0007669"/>
    <property type="project" value="UniProtKB-KW"/>
</dbReference>
<protein>
    <submittedName>
        <fullName evidence="10">Cytochrome P450</fullName>
    </submittedName>
</protein>
<keyword evidence="4 8" id="KW-0479">Metal-binding</keyword>
<keyword evidence="9" id="KW-0812">Transmembrane</keyword>
<keyword evidence="5" id="KW-0560">Oxidoreductase</keyword>
<evidence type="ECO:0000256" key="9">
    <source>
        <dbReference type="SAM" id="Phobius"/>
    </source>
</evidence>
<evidence type="ECO:0000256" key="4">
    <source>
        <dbReference type="ARBA" id="ARBA00022723"/>
    </source>
</evidence>
<dbReference type="EMBL" id="JAULSU010000001">
    <property type="protein sequence ID" value="KAK0634141.1"/>
    <property type="molecule type" value="Genomic_DNA"/>
</dbReference>
<dbReference type="InterPro" id="IPR002401">
    <property type="entry name" value="Cyt_P450_E_grp-I"/>
</dbReference>
<evidence type="ECO:0000256" key="6">
    <source>
        <dbReference type="ARBA" id="ARBA00023004"/>
    </source>
</evidence>
<keyword evidence="7" id="KW-0503">Monooxygenase</keyword>
<keyword evidence="11" id="KW-1185">Reference proteome</keyword>
<keyword evidence="3 8" id="KW-0349">Heme</keyword>
<dbReference type="SUPFAM" id="SSF48264">
    <property type="entry name" value="Cytochrome P450"/>
    <property type="match status" value="1"/>
</dbReference>
<dbReference type="PRINTS" id="PR00385">
    <property type="entry name" value="P450"/>
</dbReference>
<gene>
    <name evidence="10" type="ORF">B0T14DRAFT_534090</name>
</gene>
<evidence type="ECO:0000256" key="2">
    <source>
        <dbReference type="ARBA" id="ARBA00010617"/>
    </source>
</evidence>
<reference evidence="10" key="1">
    <citation type="submission" date="2023-06" db="EMBL/GenBank/DDBJ databases">
        <title>Genome-scale phylogeny and comparative genomics of the fungal order Sordariales.</title>
        <authorList>
            <consortium name="Lawrence Berkeley National Laboratory"/>
            <person name="Hensen N."/>
            <person name="Bonometti L."/>
            <person name="Westerberg I."/>
            <person name="Brannstrom I.O."/>
            <person name="Guillou S."/>
            <person name="Cros-Aarteil S."/>
            <person name="Calhoun S."/>
            <person name="Haridas S."/>
            <person name="Kuo A."/>
            <person name="Mondo S."/>
            <person name="Pangilinan J."/>
            <person name="Riley R."/>
            <person name="Labutti K."/>
            <person name="Andreopoulos B."/>
            <person name="Lipzen A."/>
            <person name="Chen C."/>
            <person name="Yanf M."/>
            <person name="Daum C."/>
            <person name="Ng V."/>
            <person name="Clum A."/>
            <person name="Steindorff A."/>
            <person name="Ohm R."/>
            <person name="Martin F."/>
            <person name="Silar P."/>
            <person name="Natvig D."/>
            <person name="Lalanne C."/>
            <person name="Gautier V."/>
            <person name="Ament-Velasquez S.L."/>
            <person name="Kruys A."/>
            <person name="Hutchinson M.I."/>
            <person name="Powell A.J."/>
            <person name="Barry K."/>
            <person name="Miller A.N."/>
            <person name="Grigoriev I.V."/>
            <person name="Debuchy R."/>
            <person name="Gladieux P."/>
            <person name="Thoren M.H."/>
            <person name="Johannesson H."/>
        </authorList>
    </citation>
    <scope>NUCLEOTIDE SEQUENCE</scope>
    <source>
        <strain evidence="10">CBS 606.72</strain>
    </source>
</reference>
<dbReference type="Proteomes" id="UP001175000">
    <property type="component" value="Unassembled WGS sequence"/>
</dbReference>
<evidence type="ECO:0000256" key="5">
    <source>
        <dbReference type="ARBA" id="ARBA00023002"/>
    </source>
</evidence>
<evidence type="ECO:0000256" key="7">
    <source>
        <dbReference type="ARBA" id="ARBA00023033"/>
    </source>
</evidence>
<dbReference type="AlphaFoldDB" id="A0AA39XHL5"/>
<dbReference type="PANTHER" id="PTHR24305">
    <property type="entry name" value="CYTOCHROME P450"/>
    <property type="match status" value="1"/>
</dbReference>
<feature type="binding site" description="axial binding residue" evidence="8">
    <location>
        <position position="451"/>
    </location>
    <ligand>
        <name>heme</name>
        <dbReference type="ChEBI" id="CHEBI:30413"/>
    </ligand>
    <ligandPart>
        <name>Fe</name>
        <dbReference type="ChEBI" id="CHEBI:18248"/>
    </ligandPart>
</feature>
<dbReference type="InterPro" id="IPR001128">
    <property type="entry name" value="Cyt_P450"/>
</dbReference>
<keyword evidence="9" id="KW-1133">Transmembrane helix</keyword>
<comment type="caution">
    <text evidence="10">The sequence shown here is derived from an EMBL/GenBank/DDBJ whole genome shotgun (WGS) entry which is preliminary data.</text>
</comment>
<evidence type="ECO:0000256" key="3">
    <source>
        <dbReference type="ARBA" id="ARBA00022617"/>
    </source>
</evidence>
<proteinExistence type="inferred from homology"/>
<feature type="transmembrane region" description="Helical" evidence="9">
    <location>
        <begin position="14"/>
        <end position="35"/>
    </location>
</feature>
<dbReference type="InterPro" id="IPR036396">
    <property type="entry name" value="Cyt_P450_sf"/>
</dbReference>
<dbReference type="GO" id="GO:0016705">
    <property type="term" value="F:oxidoreductase activity, acting on paired donors, with incorporation or reduction of molecular oxygen"/>
    <property type="evidence" value="ECO:0007669"/>
    <property type="project" value="InterPro"/>
</dbReference>
<keyword evidence="9" id="KW-0472">Membrane</keyword>
<evidence type="ECO:0000256" key="8">
    <source>
        <dbReference type="PIRSR" id="PIRSR602401-1"/>
    </source>
</evidence>
<sequence length="505" mass="56269">MFILNDVNLTSAQVLPLGAGALVLYYVVSSFTTWYRLRHIPGPFLASFSYLWLMRNNFLGISSKQLVGLKKYGTVVRIAPNYVLTDDPVALRRISGARSTYGRDAWWTSLRIDPRQDNMLTTIDTAAHDRLKAKTANGYNGRDHVDIEGGINRQIEKLKEAIRKHYLSTPEQTRKADLVWIIRFFTIDSVTELAYGEPFGYLEANEDLFGFNKQVDEMTKPLAVMIDTPVLRTMVNSPLAPHLMPKNTDKDGMGRLVALGQEFVAKHFAAGPSSSSNDMVGSFMRHGLSQSQIEAECVVQVIAGSDTTGTTIRIALLHLLSTPRIYNAFRSEAVSAITNGIVSPTVPITHDQARKLPYLTALIYEALRFRPPALYGHFKSVPAGGDTINGVFLPEGTAVGHNLFGLMMSPSIFGSDVEMFRPERFLEVDDAKRAEMERTVELAFGSGRWMCAGKLVAFTQLYKCVFELVRTFEMEVVDVGRPWVEESAIFWSQGGMFVRITEGGL</sequence>
<evidence type="ECO:0000313" key="11">
    <source>
        <dbReference type="Proteomes" id="UP001175000"/>
    </source>
</evidence>
<dbReference type="PRINTS" id="PR00463">
    <property type="entry name" value="EP450I"/>
</dbReference>
<keyword evidence="6 8" id="KW-0408">Iron</keyword>
<accession>A0AA39XHL5</accession>
<dbReference type="Pfam" id="PF00067">
    <property type="entry name" value="p450"/>
    <property type="match status" value="1"/>
</dbReference>
<evidence type="ECO:0000313" key="10">
    <source>
        <dbReference type="EMBL" id="KAK0634141.1"/>
    </source>
</evidence>
<dbReference type="GO" id="GO:0020037">
    <property type="term" value="F:heme binding"/>
    <property type="evidence" value="ECO:0007669"/>
    <property type="project" value="InterPro"/>
</dbReference>
<comment type="similarity">
    <text evidence="2">Belongs to the cytochrome P450 family.</text>
</comment>
<dbReference type="Gene3D" id="1.10.630.10">
    <property type="entry name" value="Cytochrome P450"/>
    <property type="match status" value="1"/>
</dbReference>